<gene>
    <name evidence="9" type="ordered locus">Smar_0687</name>
</gene>
<dbReference type="Proteomes" id="UP000000254">
    <property type="component" value="Chromosome"/>
</dbReference>
<evidence type="ECO:0000256" key="2">
    <source>
        <dbReference type="ARBA" id="ARBA00006434"/>
    </source>
</evidence>
<evidence type="ECO:0000256" key="6">
    <source>
        <dbReference type="ARBA" id="ARBA00023136"/>
    </source>
</evidence>
<reference evidence="9 10" key="2">
    <citation type="journal article" date="2009" name="Stand. Genomic Sci.">
        <title>Complete genome sequence of Staphylothermus marinus Stetter and Fiala 1986 type strain F1.</title>
        <authorList>
            <person name="Anderson I.J."/>
            <person name="Sun H."/>
            <person name="Lapidus A."/>
            <person name="Copeland A."/>
            <person name="Glavina Del Rio T."/>
            <person name="Tice H."/>
            <person name="Dalin E."/>
            <person name="Lucas S."/>
            <person name="Barry K."/>
            <person name="Land M."/>
            <person name="Richardson P."/>
            <person name="Huber H."/>
            <person name="Kyrpides N.C."/>
        </authorList>
    </citation>
    <scope>NUCLEOTIDE SEQUENCE [LARGE SCALE GENOMIC DNA]</scope>
    <source>
        <strain evidence="10">ATCC 43588 / DSM 3639 / JCM 9404 / F1</strain>
    </source>
</reference>
<feature type="transmembrane region" description="Helical" evidence="8">
    <location>
        <begin position="291"/>
        <end position="312"/>
    </location>
</feature>
<evidence type="ECO:0000313" key="10">
    <source>
        <dbReference type="Proteomes" id="UP000000254"/>
    </source>
</evidence>
<feature type="transmembrane region" description="Helical" evidence="8">
    <location>
        <begin position="197"/>
        <end position="221"/>
    </location>
</feature>
<evidence type="ECO:0000256" key="1">
    <source>
        <dbReference type="ARBA" id="ARBA00004141"/>
    </source>
</evidence>
<dbReference type="KEGG" id="smr:Smar_0687"/>
<evidence type="ECO:0000313" key="9">
    <source>
        <dbReference type="EMBL" id="ABN69791.1"/>
    </source>
</evidence>
<accession>A3DMD1</accession>
<feature type="transmembrane region" description="Helical" evidence="8">
    <location>
        <begin position="80"/>
        <end position="100"/>
    </location>
</feature>
<evidence type="ECO:0000256" key="4">
    <source>
        <dbReference type="ARBA" id="ARBA00022692"/>
    </source>
</evidence>
<comment type="similarity">
    <text evidence="2 7">Belongs to the sodium:solute symporter (SSF) (TC 2.A.21) family.</text>
</comment>
<dbReference type="EMBL" id="CP000575">
    <property type="protein sequence ID" value="ABN69791.1"/>
    <property type="molecule type" value="Genomic_DNA"/>
</dbReference>
<keyword evidence="6 8" id="KW-0472">Membrane</keyword>
<dbReference type="GO" id="GO:0022857">
    <property type="term" value="F:transmembrane transporter activity"/>
    <property type="evidence" value="ECO:0007669"/>
    <property type="project" value="InterPro"/>
</dbReference>
<feature type="transmembrane region" description="Helical" evidence="8">
    <location>
        <begin position="41"/>
        <end position="60"/>
    </location>
</feature>
<dbReference type="PANTHER" id="PTHR48086">
    <property type="entry name" value="SODIUM/PROLINE SYMPORTER-RELATED"/>
    <property type="match status" value="1"/>
</dbReference>
<dbReference type="PROSITE" id="PS50283">
    <property type="entry name" value="NA_SOLUT_SYMP_3"/>
    <property type="match status" value="1"/>
</dbReference>
<keyword evidence="5 8" id="KW-1133">Transmembrane helix</keyword>
<proteinExistence type="inferred from homology"/>
<dbReference type="InterPro" id="IPR038377">
    <property type="entry name" value="Na/Glc_symporter_sf"/>
</dbReference>
<dbReference type="GO" id="GO:0005886">
    <property type="term" value="C:plasma membrane"/>
    <property type="evidence" value="ECO:0007669"/>
    <property type="project" value="TreeGrafter"/>
</dbReference>
<keyword evidence="3" id="KW-0813">Transport</keyword>
<feature type="transmembrane region" description="Helical" evidence="8">
    <location>
        <begin position="159"/>
        <end position="176"/>
    </location>
</feature>
<evidence type="ECO:0000256" key="3">
    <source>
        <dbReference type="ARBA" id="ARBA00022448"/>
    </source>
</evidence>
<dbReference type="OrthoDB" id="19182at2157"/>
<evidence type="ECO:0000256" key="8">
    <source>
        <dbReference type="SAM" id="Phobius"/>
    </source>
</evidence>
<dbReference type="InterPro" id="IPR050277">
    <property type="entry name" value="Sodium:Solute_Symporter"/>
</dbReference>
<dbReference type="InterPro" id="IPR001734">
    <property type="entry name" value="Na/solute_symporter"/>
</dbReference>
<feature type="transmembrane region" description="Helical" evidence="8">
    <location>
        <begin position="112"/>
        <end position="132"/>
    </location>
</feature>
<dbReference type="HOGENOM" id="CLU_018808_15_0_2"/>
<dbReference type="Gene3D" id="1.20.1730.10">
    <property type="entry name" value="Sodium/glucose cotransporter"/>
    <property type="match status" value="1"/>
</dbReference>
<organism evidence="9 10">
    <name type="scientific">Staphylothermus marinus (strain ATCC 43588 / DSM 3639 / JCM 9404 / F1)</name>
    <dbReference type="NCBI Taxonomy" id="399550"/>
    <lineage>
        <taxon>Archaea</taxon>
        <taxon>Thermoproteota</taxon>
        <taxon>Thermoprotei</taxon>
        <taxon>Desulfurococcales</taxon>
        <taxon>Desulfurococcaceae</taxon>
        <taxon>Staphylothermus</taxon>
    </lineage>
</organism>
<reference evidence="10" key="1">
    <citation type="journal article" date="2009" name="BMC Genomics">
        <title>The complete genome sequence of Staphylothermus marinus reveals differences in sulfur metabolism among heterotrophic Crenarchaeota.</title>
        <authorList>
            <person name="Anderson I.J."/>
            <person name="Dharmarajan L."/>
            <person name="Rodriguez J."/>
            <person name="Hooper S."/>
            <person name="Porat I."/>
            <person name="Ulrich L.E."/>
            <person name="Elkins J.G."/>
            <person name="Mavromatis K."/>
            <person name="Sun H."/>
            <person name="Land M."/>
            <person name="Lapidus A."/>
            <person name="Lucas S."/>
            <person name="Barry K."/>
            <person name="Huber H."/>
            <person name="Zhulin I.B."/>
            <person name="Whitman W.B."/>
            <person name="Mukhopadhyay B."/>
            <person name="Woese C."/>
            <person name="Bristow J."/>
            <person name="Kyrpides N."/>
        </authorList>
    </citation>
    <scope>NUCLEOTIDE SEQUENCE [LARGE SCALE GENOMIC DNA]</scope>
    <source>
        <strain evidence="10">ATCC 43588 / DSM 3639 / JCM 9404 / F1</strain>
    </source>
</reference>
<dbReference type="STRING" id="399550.Smar_0687"/>
<evidence type="ECO:0000256" key="5">
    <source>
        <dbReference type="ARBA" id="ARBA00022989"/>
    </source>
</evidence>
<keyword evidence="10" id="KW-1185">Reference proteome</keyword>
<sequence>MYGMISYLIGFWLIPRLWRDAKERGWLTLADAFRDLYNSRFVAGFVALTGALWSIPYVQLQIQGMGYIIEVSGYGYIDPLTAKVVAFTLLAIFVIIGGLVSVASINALQGAIMLIAIWFIGIVSPIVAFGGIDKLFNTLTSYNPPPSAKFHLYPTTSDLYFLYSIILIAPMAFWLWPNRVQNIFGARDEETVKRNMVLVGIYQLSQIPAILVGLTAVGLVAKGLLNVPIHVKEYADQSFMLVARTLFNPFIVGLIGAGALAASISTAAAILHVSGALFSKNIVFAKNEKQLLIYARLFTCLIALISLILAIYAPGALIYLLLVGYAGIVQFFPEYIIALKKPGLIDKYTAVTAMSAGMIVVGYVKYYYGRIWNIYEGLWGLLANLLVLSIMLLIKKLIKGKQ</sequence>
<feature type="transmembrane region" description="Helical" evidence="8">
    <location>
        <begin position="318"/>
        <end position="336"/>
    </location>
</feature>
<protein>
    <submittedName>
        <fullName evidence="9">Na+/solute symporter</fullName>
    </submittedName>
</protein>
<keyword evidence="4 8" id="KW-0812">Transmembrane</keyword>
<dbReference type="AlphaFoldDB" id="A3DMD1"/>
<dbReference type="Pfam" id="PF00474">
    <property type="entry name" value="SSF"/>
    <property type="match status" value="1"/>
</dbReference>
<feature type="transmembrane region" description="Helical" evidence="8">
    <location>
        <begin position="250"/>
        <end position="279"/>
    </location>
</feature>
<dbReference type="eggNOG" id="arCOG01316">
    <property type="taxonomic scope" value="Archaea"/>
</dbReference>
<name>A3DMD1_STAMF</name>
<evidence type="ECO:0000256" key="7">
    <source>
        <dbReference type="RuleBase" id="RU362091"/>
    </source>
</evidence>
<dbReference type="PANTHER" id="PTHR48086:SF8">
    <property type="entry name" value="MONOCARBOXYLIC ACID PERMEASE"/>
    <property type="match status" value="1"/>
</dbReference>
<comment type="subcellular location">
    <subcellularLocation>
        <location evidence="1">Membrane</location>
        <topology evidence="1">Multi-pass membrane protein</topology>
    </subcellularLocation>
</comment>
<feature type="transmembrane region" description="Helical" evidence="8">
    <location>
        <begin position="374"/>
        <end position="394"/>
    </location>
</feature>